<protein>
    <recommendedName>
        <fullName evidence="1">AB hydrolase-1 domain-containing protein</fullName>
    </recommendedName>
</protein>
<gene>
    <name evidence="2" type="ORF">BBJ29_008545</name>
    <name evidence="3" type="ORF">BBP00_00004436</name>
</gene>
<feature type="domain" description="AB hydrolase-1" evidence="1">
    <location>
        <begin position="51"/>
        <end position="291"/>
    </location>
</feature>
<reference evidence="4 5" key="1">
    <citation type="submission" date="2018-07" db="EMBL/GenBank/DDBJ databases">
        <title>Genome sequencing of oomycete isolates from Chile give support for New Zealand origin for Phytophthora kernoviae and make available the first Nothophytophthora sp. genome.</title>
        <authorList>
            <person name="Studholme D.J."/>
            <person name="Sanfuentes E."/>
            <person name="Panda P."/>
            <person name="Hill R."/>
            <person name="Sambles C."/>
            <person name="Grant M."/>
            <person name="Williams N.M."/>
            <person name="Mcdougal R.L."/>
        </authorList>
    </citation>
    <scope>NUCLEOTIDE SEQUENCE [LARGE SCALE GENOMIC DNA]</scope>
    <source>
        <strain evidence="3">Chile6</strain>
        <strain evidence="2">Chile7</strain>
    </source>
</reference>
<feature type="domain" description="AB hydrolase-1" evidence="1">
    <location>
        <begin position="312"/>
        <end position="537"/>
    </location>
</feature>
<organism evidence="3 4">
    <name type="scientific">Phytophthora kernoviae</name>
    <dbReference type="NCBI Taxonomy" id="325452"/>
    <lineage>
        <taxon>Eukaryota</taxon>
        <taxon>Sar</taxon>
        <taxon>Stramenopiles</taxon>
        <taxon>Oomycota</taxon>
        <taxon>Peronosporomycetes</taxon>
        <taxon>Peronosporales</taxon>
        <taxon>Peronosporaceae</taxon>
        <taxon>Phytophthora</taxon>
    </lineage>
</organism>
<dbReference type="PANTHER" id="PTHR43798:SF33">
    <property type="entry name" value="HYDROLASE, PUTATIVE (AFU_ORTHOLOGUE AFUA_2G14860)-RELATED"/>
    <property type="match status" value="1"/>
</dbReference>
<dbReference type="InterPro" id="IPR050266">
    <property type="entry name" value="AB_hydrolase_sf"/>
</dbReference>
<dbReference type="InterPro" id="IPR000639">
    <property type="entry name" value="Epox_hydrolase-like"/>
</dbReference>
<dbReference type="EMBL" id="MBAD02002133">
    <property type="protein sequence ID" value="RLN49583.1"/>
    <property type="molecule type" value="Genomic_DNA"/>
</dbReference>
<evidence type="ECO:0000313" key="4">
    <source>
        <dbReference type="Proteomes" id="UP000277300"/>
    </source>
</evidence>
<dbReference type="Proteomes" id="UP000284657">
    <property type="component" value="Unassembled WGS sequence"/>
</dbReference>
<dbReference type="InterPro" id="IPR029058">
    <property type="entry name" value="AB_hydrolase_fold"/>
</dbReference>
<evidence type="ECO:0000313" key="3">
    <source>
        <dbReference type="EMBL" id="RLN62941.1"/>
    </source>
</evidence>
<proteinExistence type="predicted"/>
<evidence type="ECO:0000313" key="5">
    <source>
        <dbReference type="Proteomes" id="UP000284657"/>
    </source>
</evidence>
<sequence>MGLLRILGAFGPHTMDLVRFGKGFHTHTATVDQFQWSYLTRPAVDPKSREIVVFLHGLGASKEAWVRVASGLAKNYHVVIPDLPGHGKTTPFDPHINFAADRQARRLHEFFESELYPNNKVHLVGTCMGATIAGVYAAMHPTRVKSLTLLCPWGISMPNVSVTLSDVEDLGKFTLVSPTETTMTTELGESRHRLLSSESMHTPRILQALAISKRGRGNAVLHKVVVDMLAHPTILEDELYKIQAKTMVVWGEQDEVLDVSCLKMIDEKLNITRKEVLVLDKCGHLIQNDKPEECVDVLNKFLADEELSFTSMKESWVRVARGVDKRYKIIIPDLPGQGRTTPLDVMANYSMPSQAQRLHEFLQKEVATDKKIHLVGCSMGGMLAGVYAGLYPDQVKSLTMLCPAGISMPRKSEVLKMLEDSGRNLLLAHTSDDVIEMNQALSHKRFNLPRGIASIVASERKKQLPVLEKIVGDSLGNPTVLEDLLPNIRAKTLVMWGKHDRVLDVSSLEVLQQKITPEAQAQVLLFEDCGHIVQHEKYVECTAAINKFLAGDALIAVKDQA</sequence>
<dbReference type="GO" id="GO:0003824">
    <property type="term" value="F:catalytic activity"/>
    <property type="evidence" value="ECO:0007669"/>
    <property type="project" value="InterPro"/>
</dbReference>
<accession>A0A3F2RRR9</accession>
<dbReference type="GO" id="GO:0016020">
    <property type="term" value="C:membrane"/>
    <property type="evidence" value="ECO:0007669"/>
    <property type="project" value="TreeGrafter"/>
</dbReference>
<dbReference type="PANTHER" id="PTHR43798">
    <property type="entry name" value="MONOACYLGLYCEROL LIPASE"/>
    <property type="match status" value="1"/>
</dbReference>
<dbReference type="Pfam" id="PF00561">
    <property type="entry name" value="Abhydrolase_1"/>
    <property type="match status" value="2"/>
</dbReference>
<dbReference type="InterPro" id="IPR000073">
    <property type="entry name" value="AB_hydrolase_1"/>
</dbReference>
<dbReference type="PRINTS" id="PR00111">
    <property type="entry name" value="ABHYDROLASE"/>
</dbReference>
<dbReference type="EMBL" id="MBDO02000107">
    <property type="protein sequence ID" value="RLN62941.1"/>
    <property type="molecule type" value="Genomic_DNA"/>
</dbReference>
<evidence type="ECO:0000259" key="1">
    <source>
        <dbReference type="Pfam" id="PF00561"/>
    </source>
</evidence>
<comment type="caution">
    <text evidence="3">The sequence shown here is derived from an EMBL/GenBank/DDBJ whole genome shotgun (WGS) entry which is preliminary data.</text>
</comment>
<dbReference type="Gene3D" id="3.40.50.1820">
    <property type="entry name" value="alpha/beta hydrolase"/>
    <property type="match status" value="2"/>
</dbReference>
<dbReference type="SUPFAM" id="SSF53474">
    <property type="entry name" value="alpha/beta-Hydrolases"/>
    <property type="match status" value="2"/>
</dbReference>
<dbReference type="Proteomes" id="UP000277300">
    <property type="component" value="Unassembled WGS sequence"/>
</dbReference>
<name>A0A3F2RRR9_9STRA</name>
<dbReference type="AlphaFoldDB" id="A0A3F2RRR9"/>
<dbReference type="OrthoDB" id="6431331at2759"/>
<dbReference type="PRINTS" id="PR00412">
    <property type="entry name" value="EPOXHYDRLASE"/>
</dbReference>
<evidence type="ECO:0000313" key="2">
    <source>
        <dbReference type="EMBL" id="RLN49583.1"/>
    </source>
</evidence>